<proteinExistence type="predicted"/>
<feature type="transmembrane region" description="Helical" evidence="1">
    <location>
        <begin position="168"/>
        <end position="194"/>
    </location>
</feature>
<dbReference type="AlphaFoldDB" id="A0A7U6JIP6"/>
<name>A0A7U6JIP6_9GAMM</name>
<keyword evidence="1" id="KW-1133">Transmembrane helix</keyword>
<reference evidence="3 4" key="1">
    <citation type="journal article" date="2014" name="PLoS ONE">
        <title>Physiological and genomic features of a novel sulfur-oxidizing gammaproteobacterium belonging to a previously uncultivated symbiotic lineage isolated from a hydrothermal vent.</title>
        <authorList>
            <person name="Nunoura T."/>
            <person name="Takaki Y."/>
            <person name="Kazama H."/>
            <person name="Kakuta J."/>
            <person name="Shimamura S."/>
            <person name="Makita H."/>
            <person name="Hirai M."/>
            <person name="Miyazaki M."/>
            <person name="Takai K."/>
        </authorList>
    </citation>
    <scope>NUCLEOTIDE SEQUENCE [LARGE SCALE GENOMIC DNA]</scope>
    <source>
        <strain evidence="3 4">Hiromi1</strain>
    </source>
</reference>
<organism evidence="3 4">
    <name type="scientific">Thiolapillus brandeum</name>
    <dbReference type="NCBI Taxonomy" id="1076588"/>
    <lineage>
        <taxon>Bacteria</taxon>
        <taxon>Pseudomonadati</taxon>
        <taxon>Pseudomonadota</taxon>
        <taxon>Gammaproteobacteria</taxon>
        <taxon>Chromatiales</taxon>
        <taxon>Sedimenticolaceae</taxon>
        <taxon>Thiolapillus</taxon>
    </lineage>
</organism>
<gene>
    <name evidence="3" type="ORF">TBH_C2610</name>
</gene>
<dbReference type="Proteomes" id="UP000031631">
    <property type="component" value="Chromosome"/>
</dbReference>
<evidence type="ECO:0000259" key="2">
    <source>
        <dbReference type="Pfam" id="PF13386"/>
    </source>
</evidence>
<feature type="transmembrane region" description="Helical" evidence="1">
    <location>
        <begin position="85"/>
        <end position="108"/>
    </location>
</feature>
<feature type="transmembrane region" description="Helical" evidence="1">
    <location>
        <begin position="6"/>
        <end position="32"/>
    </location>
</feature>
<dbReference type="KEGG" id="tbn:TBH_C2610"/>
<dbReference type="PANTHER" id="PTHR42208">
    <property type="entry name" value="HEAVY METAL TRANSPORTER-RELATED"/>
    <property type="match status" value="1"/>
</dbReference>
<feature type="transmembrane region" description="Helical" evidence="1">
    <location>
        <begin position="206"/>
        <end position="222"/>
    </location>
</feature>
<feature type="domain" description="Urease accessory protein UreH-like transmembrane" evidence="2">
    <location>
        <begin position="7"/>
        <end position="216"/>
    </location>
</feature>
<accession>A0A7U6JIP6</accession>
<feature type="transmembrane region" description="Helical" evidence="1">
    <location>
        <begin position="53"/>
        <end position="73"/>
    </location>
</feature>
<dbReference type="EMBL" id="AP012273">
    <property type="protein sequence ID" value="BAO45516.1"/>
    <property type="molecule type" value="Genomic_DNA"/>
</dbReference>
<dbReference type="RefSeq" id="WP_223212063.1">
    <property type="nucleotide sequence ID" value="NZ_AP012273.1"/>
</dbReference>
<keyword evidence="1" id="KW-0472">Membrane</keyword>
<protein>
    <recommendedName>
        <fullName evidence="2">Urease accessory protein UreH-like transmembrane domain-containing protein</fullName>
    </recommendedName>
</protein>
<keyword evidence="1" id="KW-0812">Transmembrane</keyword>
<evidence type="ECO:0000313" key="3">
    <source>
        <dbReference type="EMBL" id="BAO45516.1"/>
    </source>
</evidence>
<dbReference type="PANTHER" id="PTHR42208:SF1">
    <property type="entry name" value="HEAVY METAL TRANSPORTER"/>
    <property type="match status" value="1"/>
</dbReference>
<dbReference type="Pfam" id="PF13386">
    <property type="entry name" value="DsbD_2"/>
    <property type="match status" value="1"/>
</dbReference>
<dbReference type="InterPro" id="IPR039447">
    <property type="entry name" value="UreH-like_TM_dom"/>
</dbReference>
<evidence type="ECO:0000256" key="1">
    <source>
        <dbReference type="SAM" id="Phobius"/>
    </source>
</evidence>
<sequence>METDLPAAFIVGLLGGVHCLGMCGGIVGALTLGLPRQDAASPRFWGLQLAYNLGRIVSYMVAGMVAGGLGLLLAQAGPLQATRQVLSVIAGLFMIMMGLYLGGWWMGLARVERAGSVVWKRIEPLGRKLLPVGSPVQAFFLGMVWGWLPCGLVYSVLIWSLSAGGVLHGALLMGAFGLGTLPNLLLMGAAAGWMGGFLRKPMARKIAGGLVMVFGLMMLLQLRPDNLISG</sequence>
<evidence type="ECO:0000313" key="4">
    <source>
        <dbReference type="Proteomes" id="UP000031631"/>
    </source>
</evidence>
<keyword evidence="4" id="KW-1185">Reference proteome</keyword>